<dbReference type="InterPro" id="IPR050237">
    <property type="entry name" value="ATP-dep_AMP-bd_enzyme"/>
</dbReference>
<dbReference type="Gene3D" id="3.40.50.980">
    <property type="match status" value="1"/>
</dbReference>
<dbReference type="Proteomes" id="UP001595975">
    <property type="component" value="Unassembled WGS sequence"/>
</dbReference>
<keyword evidence="4" id="KW-1185">Reference proteome</keyword>
<name>A0ABW0X1V0_9ACTN</name>
<dbReference type="EMBL" id="JBHSOF010000017">
    <property type="protein sequence ID" value="MFC5664416.1"/>
    <property type="molecule type" value="Genomic_DNA"/>
</dbReference>
<comment type="caution">
    <text evidence="3">The sequence shown here is derived from an EMBL/GenBank/DDBJ whole genome shotgun (WGS) entry which is preliminary data.</text>
</comment>
<feature type="domain" description="AMP-dependent synthetase/ligase" evidence="2">
    <location>
        <begin position="12"/>
        <end position="116"/>
    </location>
</feature>
<organism evidence="3 4">
    <name type="scientific">Kitasatospora misakiensis</name>
    <dbReference type="NCBI Taxonomy" id="67330"/>
    <lineage>
        <taxon>Bacteria</taxon>
        <taxon>Bacillati</taxon>
        <taxon>Actinomycetota</taxon>
        <taxon>Actinomycetes</taxon>
        <taxon>Kitasatosporales</taxon>
        <taxon>Streptomycetaceae</taxon>
        <taxon>Kitasatospora</taxon>
    </lineage>
</organism>
<dbReference type="PANTHER" id="PTHR43767">
    <property type="entry name" value="LONG-CHAIN-FATTY-ACID--COA LIGASE"/>
    <property type="match status" value="1"/>
</dbReference>
<dbReference type="Pfam" id="PF00501">
    <property type="entry name" value="AMP-binding"/>
    <property type="match status" value="1"/>
</dbReference>
<evidence type="ECO:0000256" key="1">
    <source>
        <dbReference type="SAM" id="MobiDB-lite"/>
    </source>
</evidence>
<protein>
    <submittedName>
        <fullName evidence="3">AMP-binding protein</fullName>
    </submittedName>
</protein>
<proteinExistence type="predicted"/>
<feature type="region of interest" description="Disordered" evidence="1">
    <location>
        <begin position="1"/>
        <end position="46"/>
    </location>
</feature>
<dbReference type="SUPFAM" id="SSF56801">
    <property type="entry name" value="Acetyl-CoA synthetase-like"/>
    <property type="match status" value="2"/>
</dbReference>
<reference evidence="4" key="1">
    <citation type="journal article" date="2019" name="Int. J. Syst. Evol. Microbiol.">
        <title>The Global Catalogue of Microorganisms (GCM) 10K type strain sequencing project: providing services to taxonomists for standard genome sequencing and annotation.</title>
        <authorList>
            <consortium name="The Broad Institute Genomics Platform"/>
            <consortium name="The Broad Institute Genome Sequencing Center for Infectious Disease"/>
            <person name="Wu L."/>
            <person name="Ma J."/>
        </authorList>
    </citation>
    <scope>NUCLEOTIDE SEQUENCE [LARGE SCALE GENOMIC DNA]</scope>
    <source>
        <strain evidence="4">CGMCC 4.1437</strain>
    </source>
</reference>
<dbReference type="RefSeq" id="WP_380226115.1">
    <property type="nucleotide sequence ID" value="NZ_JBHSOF010000017.1"/>
</dbReference>
<sequence length="178" mass="19546">MHNEGIGSWPARRARRTPHRTALLHEGRSTSYVEPHRRSGRPAHLPHLRGVRRGDRVAFLGPNHPAFLEALFAAGRVGAVFVPLNTRLAAPELRYQLRGCGSGDLLTVHQGADPLKGLAQESEVWEVEGEEFEALLAHLDGRPARYKTPRSVRFTDALPRGGTGRLLKGPIRSAHGQG</sequence>
<accession>A0ABW0X1V0</accession>
<gene>
    <name evidence="3" type="ORF">ACFP3U_15655</name>
</gene>
<evidence type="ECO:0000313" key="3">
    <source>
        <dbReference type="EMBL" id="MFC5664416.1"/>
    </source>
</evidence>
<evidence type="ECO:0000313" key="4">
    <source>
        <dbReference type="Proteomes" id="UP001595975"/>
    </source>
</evidence>
<evidence type="ECO:0000259" key="2">
    <source>
        <dbReference type="Pfam" id="PF00501"/>
    </source>
</evidence>
<dbReference type="PANTHER" id="PTHR43767:SF1">
    <property type="entry name" value="NONRIBOSOMAL PEPTIDE SYNTHASE PES1 (EUROFUNG)-RELATED"/>
    <property type="match status" value="1"/>
</dbReference>
<dbReference type="InterPro" id="IPR000873">
    <property type="entry name" value="AMP-dep_synth/lig_dom"/>
</dbReference>